<dbReference type="VEuPathDB" id="ToxoDB:ETH_00021450"/>
<dbReference type="GO" id="GO:0005793">
    <property type="term" value="C:endoplasmic reticulum-Golgi intermediate compartment"/>
    <property type="evidence" value="ECO:0007669"/>
    <property type="project" value="TreeGrafter"/>
</dbReference>
<feature type="domain" description="L-type lectin-like" evidence="8">
    <location>
        <begin position="115"/>
        <end position="330"/>
    </location>
</feature>
<evidence type="ECO:0000256" key="6">
    <source>
        <dbReference type="SAM" id="MobiDB-lite"/>
    </source>
</evidence>
<keyword evidence="2 7" id="KW-0812">Transmembrane</keyword>
<dbReference type="RefSeq" id="XP_013229971.1">
    <property type="nucleotide sequence ID" value="XM_013374517.1"/>
</dbReference>
<dbReference type="OMA" id="FHSHAQH"/>
<dbReference type="PANTHER" id="PTHR12223:SF28">
    <property type="entry name" value="LECTIN, MANNOSE BINDING 1 LIKE"/>
    <property type="match status" value="1"/>
</dbReference>
<keyword evidence="5 7" id="KW-0472">Membrane</keyword>
<protein>
    <submittedName>
        <fullName evidence="9">Lectin-domain protein, putative</fullName>
    </submittedName>
</protein>
<dbReference type="Proteomes" id="UP000030747">
    <property type="component" value="Unassembled WGS sequence"/>
</dbReference>
<dbReference type="GO" id="GO:0005537">
    <property type="term" value="F:D-mannose binding"/>
    <property type="evidence" value="ECO:0007669"/>
    <property type="project" value="TreeGrafter"/>
</dbReference>
<evidence type="ECO:0000256" key="3">
    <source>
        <dbReference type="ARBA" id="ARBA00022729"/>
    </source>
</evidence>
<evidence type="ECO:0000313" key="10">
    <source>
        <dbReference type="Proteomes" id="UP000030747"/>
    </source>
</evidence>
<evidence type="ECO:0000256" key="2">
    <source>
        <dbReference type="ARBA" id="ARBA00022692"/>
    </source>
</evidence>
<reference evidence="9" key="1">
    <citation type="submission" date="2013-10" db="EMBL/GenBank/DDBJ databases">
        <title>Genomic analysis of the causative agents of coccidiosis in chickens.</title>
        <authorList>
            <person name="Reid A.J."/>
            <person name="Blake D."/>
            <person name="Billington K."/>
            <person name="Browne H."/>
            <person name="Dunn M."/>
            <person name="Hung S."/>
            <person name="Kawahara F."/>
            <person name="Miranda-Saavedra D."/>
            <person name="Mourier T."/>
            <person name="Nagra H."/>
            <person name="Otto T.D."/>
            <person name="Rawlings N."/>
            <person name="Sanchez A."/>
            <person name="Sanders M."/>
            <person name="Subramaniam C."/>
            <person name="Tay Y."/>
            <person name="Dear P."/>
            <person name="Doerig C."/>
            <person name="Gruber A."/>
            <person name="Parkinson J."/>
            <person name="Shirley M."/>
            <person name="Wan K.L."/>
            <person name="Berriman M."/>
            <person name="Tomley F."/>
            <person name="Pain A."/>
        </authorList>
    </citation>
    <scope>NUCLEOTIDE SEQUENCE [LARGE SCALE GENOMIC DNA]</scope>
    <source>
        <strain evidence="9">Houghton</strain>
    </source>
</reference>
<feature type="transmembrane region" description="Helical" evidence="7">
    <location>
        <begin position="525"/>
        <end position="546"/>
    </location>
</feature>
<evidence type="ECO:0000313" key="9">
    <source>
        <dbReference type="EMBL" id="CDJ39216.1"/>
    </source>
</evidence>
<gene>
    <name evidence="9" type="ORF">ETH_00021450</name>
</gene>
<dbReference type="GO" id="GO:0006888">
    <property type="term" value="P:endoplasmic reticulum to Golgi vesicle-mediated transport"/>
    <property type="evidence" value="ECO:0007669"/>
    <property type="project" value="TreeGrafter"/>
</dbReference>
<dbReference type="CDD" id="cd07308">
    <property type="entry name" value="lectin_leg-like"/>
    <property type="match status" value="1"/>
</dbReference>
<dbReference type="Gene3D" id="2.60.120.200">
    <property type="match status" value="1"/>
</dbReference>
<accession>U6KMK4</accession>
<dbReference type="AlphaFoldDB" id="U6KMK4"/>
<dbReference type="GeneID" id="25253405"/>
<feature type="region of interest" description="Disordered" evidence="6">
    <location>
        <begin position="38"/>
        <end position="93"/>
    </location>
</feature>
<dbReference type="OrthoDB" id="270293at2759"/>
<organism evidence="9 10">
    <name type="scientific">Eimeria tenella</name>
    <name type="common">Coccidian parasite</name>
    <dbReference type="NCBI Taxonomy" id="5802"/>
    <lineage>
        <taxon>Eukaryota</taxon>
        <taxon>Sar</taxon>
        <taxon>Alveolata</taxon>
        <taxon>Apicomplexa</taxon>
        <taxon>Conoidasida</taxon>
        <taxon>Coccidia</taxon>
        <taxon>Eucoccidiorida</taxon>
        <taxon>Eimeriorina</taxon>
        <taxon>Eimeriidae</taxon>
        <taxon>Eimeria</taxon>
    </lineage>
</organism>
<dbReference type="Pfam" id="PF03388">
    <property type="entry name" value="Lectin_leg-like"/>
    <property type="match status" value="1"/>
</dbReference>
<reference evidence="9" key="2">
    <citation type="submission" date="2013-10" db="EMBL/GenBank/DDBJ databases">
        <authorList>
            <person name="Aslett M."/>
        </authorList>
    </citation>
    <scope>NUCLEOTIDE SEQUENCE [LARGE SCALE GENOMIC DNA]</scope>
    <source>
        <strain evidence="9">Houghton</strain>
    </source>
</reference>
<comment type="subcellular location">
    <subcellularLocation>
        <location evidence="1">Membrane</location>
        <topology evidence="1">Single-pass type I membrane protein</topology>
    </subcellularLocation>
</comment>
<dbReference type="PANTHER" id="PTHR12223">
    <property type="entry name" value="VESICULAR MANNOSE-BINDING LECTIN"/>
    <property type="match status" value="1"/>
</dbReference>
<proteinExistence type="predicted"/>
<sequence>MSSYVHRAFCAYAAAAAVSIVPLTSSGQDVPVHHSAQAGLAQAPPMPPTASAPYGYHHIPSDPAAAPPPPPVHSHHGYGTHDPSIPQHSHDGVNMGTLPNPYTLWEQSSGTTELSTHSWKPPLSQENLSFWDVAMSTVPSEDHIVLMPGEANRTGQFWHRNAISAVYFEVQFGFGVFGRDPTTHAEGPAGSHGQPEGFAFWYVYEPYASVYPRSAEEQANWNLIGYKNNPKGFGVIFKTVDQTGSINPSISCIHNTEDNRELAKEISASSAFFYQYRNKSAPVLFRVIVGNQGVVAQIRESVASAWVTACSLEHVHLHAHGFIGFTAHNGIGSSQAPAGNQPTGDQVVLNFVKVWSLDHVPTQPAAPVPQHAVHPMETQPVATSPHAHSAHPEHYAIYPGATHDTSHIGFDASHASHADQTLMRMLTSIGNQISMLSVEVSDLRQDLRKVWGEEGPEAVRSIKSELTGFKDLFKRHSQQHTSALHNIHKHVETKSGSAHDRDSPILSRLTDLSSQLEKDIAVKHASAFLLAMAALVLVVLFALCSWRKFRAIEKKHML</sequence>
<dbReference type="GO" id="GO:0005789">
    <property type="term" value="C:endoplasmic reticulum membrane"/>
    <property type="evidence" value="ECO:0007669"/>
    <property type="project" value="TreeGrafter"/>
</dbReference>
<dbReference type="EMBL" id="HG674237">
    <property type="protein sequence ID" value="CDJ39216.1"/>
    <property type="molecule type" value="Genomic_DNA"/>
</dbReference>
<dbReference type="SUPFAM" id="SSF49899">
    <property type="entry name" value="Concanavalin A-like lectins/glucanases"/>
    <property type="match status" value="1"/>
</dbReference>
<dbReference type="GO" id="GO:0030134">
    <property type="term" value="C:COPII-coated ER to Golgi transport vesicle"/>
    <property type="evidence" value="ECO:0007669"/>
    <property type="project" value="TreeGrafter"/>
</dbReference>
<keyword evidence="10" id="KW-1185">Reference proteome</keyword>
<evidence type="ECO:0000256" key="1">
    <source>
        <dbReference type="ARBA" id="ARBA00004479"/>
    </source>
</evidence>
<name>U6KMK4_EIMTE</name>
<dbReference type="InterPro" id="IPR013320">
    <property type="entry name" value="ConA-like_dom_sf"/>
</dbReference>
<dbReference type="InterPro" id="IPR005052">
    <property type="entry name" value="Lectin_leg"/>
</dbReference>
<dbReference type="VEuPathDB" id="ToxoDB:ETH2_1264000"/>
<keyword evidence="4 7" id="KW-1133">Transmembrane helix</keyword>
<evidence type="ECO:0000256" key="7">
    <source>
        <dbReference type="SAM" id="Phobius"/>
    </source>
</evidence>
<evidence type="ECO:0000259" key="8">
    <source>
        <dbReference type="Pfam" id="PF03388"/>
    </source>
</evidence>
<keyword evidence="3" id="KW-0732">Signal</keyword>
<dbReference type="GO" id="GO:0000139">
    <property type="term" value="C:Golgi membrane"/>
    <property type="evidence" value="ECO:0007669"/>
    <property type="project" value="TreeGrafter"/>
</dbReference>
<dbReference type="InterPro" id="IPR051136">
    <property type="entry name" value="Intracellular_Lectin-GPT"/>
</dbReference>
<evidence type="ECO:0000256" key="4">
    <source>
        <dbReference type="ARBA" id="ARBA00022989"/>
    </source>
</evidence>
<evidence type="ECO:0000256" key="5">
    <source>
        <dbReference type="ARBA" id="ARBA00023136"/>
    </source>
</evidence>